<keyword evidence="4" id="KW-1185">Reference proteome</keyword>
<dbReference type="Pfam" id="PF22322">
    <property type="entry name" value="DUF6973"/>
    <property type="match status" value="1"/>
</dbReference>
<name>A0ABW6PPK5_9NOCA</name>
<accession>A0ABW6PPK5</accession>
<organism evidence="3 4">
    <name type="scientific">Nocardia thailandica</name>
    <dbReference type="NCBI Taxonomy" id="257275"/>
    <lineage>
        <taxon>Bacteria</taxon>
        <taxon>Bacillati</taxon>
        <taxon>Actinomycetota</taxon>
        <taxon>Actinomycetes</taxon>
        <taxon>Mycobacteriales</taxon>
        <taxon>Nocardiaceae</taxon>
        <taxon>Nocardia</taxon>
    </lineage>
</organism>
<dbReference type="EMBL" id="JBIAMX010000008">
    <property type="protein sequence ID" value="MFF0544332.1"/>
    <property type="molecule type" value="Genomic_DNA"/>
</dbReference>
<protein>
    <submittedName>
        <fullName evidence="3">DUF6973 domain-containing protein</fullName>
    </submittedName>
</protein>
<reference evidence="3 4" key="1">
    <citation type="submission" date="2024-10" db="EMBL/GenBank/DDBJ databases">
        <title>The Natural Products Discovery Center: Release of the First 8490 Sequenced Strains for Exploring Actinobacteria Biosynthetic Diversity.</title>
        <authorList>
            <person name="Kalkreuter E."/>
            <person name="Kautsar S.A."/>
            <person name="Yang D."/>
            <person name="Bader C.D."/>
            <person name="Teijaro C.N."/>
            <person name="Fluegel L."/>
            <person name="Davis C.M."/>
            <person name="Simpson J.R."/>
            <person name="Lauterbach L."/>
            <person name="Steele A.D."/>
            <person name="Gui C."/>
            <person name="Meng S."/>
            <person name="Li G."/>
            <person name="Viehrig K."/>
            <person name="Ye F."/>
            <person name="Su P."/>
            <person name="Kiefer A.F."/>
            <person name="Nichols A."/>
            <person name="Cepeda A.J."/>
            <person name="Yan W."/>
            <person name="Fan B."/>
            <person name="Jiang Y."/>
            <person name="Adhikari A."/>
            <person name="Zheng C.-J."/>
            <person name="Schuster L."/>
            <person name="Cowan T.M."/>
            <person name="Smanski M.J."/>
            <person name="Chevrette M.G."/>
            <person name="De Carvalho L.P.S."/>
            <person name="Shen B."/>
        </authorList>
    </citation>
    <scope>NUCLEOTIDE SEQUENCE [LARGE SCALE GENOMIC DNA]</scope>
    <source>
        <strain evidence="3 4">NPDC004045</strain>
    </source>
</reference>
<gene>
    <name evidence="3" type="ORF">ACFYTF_15990</name>
</gene>
<evidence type="ECO:0000313" key="3">
    <source>
        <dbReference type="EMBL" id="MFF0544332.1"/>
    </source>
</evidence>
<sequence>MQITVDQVLAWNMAPAHQLVSTVRGSAEQIEQSIEAAAASVRESYPYFEGTSGDALRTQFEIDRKECLITVDILNSLATNVEGVTTLFEEAKKSLEQTVADIAASEHELFYTSDGTVASRKANWEYLADPAGFVEKTVQSFYYQDLLRVAMSRVMEADERTQAAIGTLLENLPDTVRTALISMPTDPRLVEIMTKYQVDGSGETVVFPSGVLLEAIRAAVPGVEPKSMSAEEAAALTALFMQPGGAQKLQTFYDIQEEAQIAAEQAYSFLPEDKLPLALADGHGDAFRHTYWNARMTQEFGADWTQTFTTGHEKLGGNPAAREAMDLYNNELGRTIGQENLDATPEELRAKVQSAINDNRALVLVDSPTGAQIGFSNSETAGRTVTQPGSGVPMPKGTR</sequence>
<proteinExistence type="predicted"/>
<comment type="caution">
    <text evidence="3">The sequence shown here is derived from an EMBL/GenBank/DDBJ whole genome shotgun (WGS) entry which is preliminary data.</text>
</comment>
<dbReference type="InterPro" id="IPR054246">
    <property type="entry name" value="DUF6973"/>
</dbReference>
<feature type="compositionally biased region" description="Polar residues" evidence="1">
    <location>
        <begin position="374"/>
        <end position="389"/>
    </location>
</feature>
<dbReference type="Proteomes" id="UP001601444">
    <property type="component" value="Unassembled WGS sequence"/>
</dbReference>
<feature type="domain" description="DUF6973" evidence="2">
    <location>
        <begin position="263"/>
        <end position="358"/>
    </location>
</feature>
<feature type="region of interest" description="Disordered" evidence="1">
    <location>
        <begin position="374"/>
        <end position="399"/>
    </location>
</feature>
<dbReference type="RefSeq" id="WP_387700933.1">
    <property type="nucleotide sequence ID" value="NZ_JBIAMX010000008.1"/>
</dbReference>
<evidence type="ECO:0000256" key="1">
    <source>
        <dbReference type="SAM" id="MobiDB-lite"/>
    </source>
</evidence>
<evidence type="ECO:0000313" key="4">
    <source>
        <dbReference type="Proteomes" id="UP001601444"/>
    </source>
</evidence>
<evidence type="ECO:0000259" key="2">
    <source>
        <dbReference type="Pfam" id="PF22322"/>
    </source>
</evidence>